<sequence>MTKRYTFTLKKLVDLLFLSYPSDYSSYRDLVSNTLKIAIGYPYENEMPCSNKRIDYILPKNRKEREGDEDLLDMRFSRRWLYKNVFISADNTIISNVQTIDTSSSAEAQLQNYRGTISDLCVGKNELIYYEVYYTYTIVKALTTTSLVLEVGLADRLKVDRYYYVGSNNVSGWSFHVARNADDNSIYVYTEDPVHLKLLGPFSTNTVGKKVHGKFKLSINRRRNEFSLRQNDSIFHVFKNVTSGGKLCPVFGVYNSNQIHVKLQLMNPRNFTNFPW</sequence>
<name>A0A8B6CJR1_MYTGA</name>
<gene>
    <name evidence="1" type="ORF">MGAL_10B031594</name>
</gene>
<evidence type="ECO:0000313" key="2">
    <source>
        <dbReference type="Proteomes" id="UP000596742"/>
    </source>
</evidence>
<organism evidence="1 2">
    <name type="scientific">Mytilus galloprovincialis</name>
    <name type="common">Mediterranean mussel</name>
    <dbReference type="NCBI Taxonomy" id="29158"/>
    <lineage>
        <taxon>Eukaryota</taxon>
        <taxon>Metazoa</taxon>
        <taxon>Spiralia</taxon>
        <taxon>Lophotrochozoa</taxon>
        <taxon>Mollusca</taxon>
        <taxon>Bivalvia</taxon>
        <taxon>Autobranchia</taxon>
        <taxon>Pteriomorphia</taxon>
        <taxon>Mytilida</taxon>
        <taxon>Mytiloidea</taxon>
        <taxon>Mytilidae</taxon>
        <taxon>Mytilinae</taxon>
        <taxon>Mytilus</taxon>
    </lineage>
</organism>
<protein>
    <submittedName>
        <fullName evidence="1">Uncharacterized protein</fullName>
    </submittedName>
</protein>
<dbReference type="AlphaFoldDB" id="A0A8B6CJR1"/>
<dbReference type="OrthoDB" id="6076705at2759"/>
<keyword evidence="2" id="KW-1185">Reference proteome</keyword>
<reference evidence="1" key="1">
    <citation type="submission" date="2018-11" db="EMBL/GenBank/DDBJ databases">
        <authorList>
            <person name="Alioto T."/>
            <person name="Alioto T."/>
        </authorList>
    </citation>
    <scope>NUCLEOTIDE SEQUENCE</scope>
</reference>
<dbReference type="EMBL" id="UYJE01001813">
    <property type="protein sequence ID" value="VDI05352.1"/>
    <property type="molecule type" value="Genomic_DNA"/>
</dbReference>
<accession>A0A8B6CJR1</accession>
<comment type="caution">
    <text evidence="1">The sequence shown here is derived from an EMBL/GenBank/DDBJ whole genome shotgun (WGS) entry which is preliminary data.</text>
</comment>
<dbReference type="Proteomes" id="UP000596742">
    <property type="component" value="Unassembled WGS sequence"/>
</dbReference>
<proteinExistence type="predicted"/>
<evidence type="ECO:0000313" key="1">
    <source>
        <dbReference type="EMBL" id="VDI05352.1"/>
    </source>
</evidence>